<keyword evidence="3 4" id="KW-0408">Iron</keyword>
<dbReference type="Pfam" id="PF13442">
    <property type="entry name" value="Cytochrome_CBB3"/>
    <property type="match status" value="1"/>
</dbReference>
<keyword evidence="1 4" id="KW-0349">Heme</keyword>
<dbReference type="RefSeq" id="WP_285727167.1">
    <property type="nucleotide sequence ID" value="NZ_BSDD01000005.1"/>
</dbReference>
<protein>
    <recommendedName>
        <fullName evidence="5">Cytochrome c domain-containing protein</fullName>
    </recommendedName>
</protein>
<accession>A0ABQ5Q9S4</accession>
<comment type="caution">
    <text evidence="6">The sequence shown here is derived from an EMBL/GenBank/DDBJ whole genome shotgun (WGS) entry which is preliminary data.</text>
</comment>
<dbReference type="Proteomes" id="UP001165089">
    <property type="component" value="Unassembled WGS sequence"/>
</dbReference>
<gene>
    <name evidence="6" type="ORF">GETHPA_27080</name>
</gene>
<organism evidence="6 7">
    <name type="scientific">Geothrix rubra</name>
    <dbReference type="NCBI Taxonomy" id="2927977"/>
    <lineage>
        <taxon>Bacteria</taxon>
        <taxon>Pseudomonadati</taxon>
        <taxon>Acidobacteriota</taxon>
        <taxon>Holophagae</taxon>
        <taxon>Holophagales</taxon>
        <taxon>Holophagaceae</taxon>
        <taxon>Geothrix</taxon>
    </lineage>
</organism>
<dbReference type="Gene3D" id="1.10.760.10">
    <property type="entry name" value="Cytochrome c-like domain"/>
    <property type="match status" value="1"/>
</dbReference>
<reference evidence="6 7" key="1">
    <citation type="journal article" date="2023" name="Antonie Van Leeuwenhoek">
        <title>Mesoterricola silvestris gen. nov., sp. nov., Mesoterricola sediminis sp. nov., Geothrix oryzae sp. nov., Geothrix edaphica sp. nov., Geothrix rubra sp. nov., and Geothrix limicola sp. nov., six novel members of Acidobacteriota isolated from soils.</title>
        <authorList>
            <person name="Itoh H."/>
            <person name="Sugisawa Y."/>
            <person name="Mise K."/>
            <person name="Xu Z."/>
            <person name="Kuniyasu M."/>
            <person name="Ushijima N."/>
            <person name="Kawano K."/>
            <person name="Kobayashi E."/>
            <person name="Shiratori Y."/>
            <person name="Masuda Y."/>
            <person name="Senoo K."/>
        </authorList>
    </citation>
    <scope>NUCLEOTIDE SEQUENCE [LARGE SCALE GENOMIC DNA]</scope>
    <source>
        <strain evidence="6 7">Red803</strain>
    </source>
</reference>
<dbReference type="EMBL" id="BSDD01000005">
    <property type="protein sequence ID" value="GLH71175.1"/>
    <property type="molecule type" value="Genomic_DNA"/>
</dbReference>
<evidence type="ECO:0000256" key="1">
    <source>
        <dbReference type="ARBA" id="ARBA00022617"/>
    </source>
</evidence>
<dbReference type="SUPFAM" id="SSF46626">
    <property type="entry name" value="Cytochrome c"/>
    <property type="match status" value="1"/>
</dbReference>
<evidence type="ECO:0000313" key="6">
    <source>
        <dbReference type="EMBL" id="GLH71175.1"/>
    </source>
</evidence>
<evidence type="ECO:0000259" key="5">
    <source>
        <dbReference type="PROSITE" id="PS51007"/>
    </source>
</evidence>
<dbReference type="PROSITE" id="PS51007">
    <property type="entry name" value="CYTC"/>
    <property type="match status" value="1"/>
</dbReference>
<proteinExistence type="predicted"/>
<evidence type="ECO:0000313" key="7">
    <source>
        <dbReference type="Proteomes" id="UP001165089"/>
    </source>
</evidence>
<name>A0ABQ5Q9S4_9BACT</name>
<sequence length="115" mass="12600">MRTLLPLLCVTGLMAQAPARSVDDLRAFFQQNCVKCHGVDGSALGPDGKKLRGFDFTDATKAADLNDAKMVRTIQKGIFFGWIMPSFKGELSEADAELMVKEVLRKAQKGKPIAR</sequence>
<evidence type="ECO:0000256" key="4">
    <source>
        <dbReference type="PROSITE-ProRule" id="PRU00433"/>
    </source>
</evidence>
<feature type="domain" description="Cytochrome c" evidence="5">
    <location>
        <begin position="20"/>
        <end position="107"/>
    </location>
</feature>
<dbReference type="InterPro" id="IPR036909">
    <property type="entry name" value="Cyt_c-like_dom_sf"/>
</dbReference>
<keyword evidence="7" id="KW-1185">Reference proteome</keyword>
<evidence type="ECO:0000256" key="3">
    <source>
        <dbReference type="ARBA" id="ARBA00023004"/>
    </source>
</evidence>
<evidence type="ECO:0000256" key="2">
    <source>
        <dbReference type="ARBA" id="ARBA00022723"/>
    </source>
</evidence>
<dbReference type="InterPro" id="IPR009056">
    <property type="entry name" value="Cyt_c-like_dom"/>
</dbReference>
<keyword evidence="2 4" id="KW-0479">Metal-binding</keyword>